<dbReference type="InterPro" id="IPR003689">
    <property type="entry name" value="ZIP"/>
</dbReference>
<dbReference type="Proteomes" id="UP000316079">
    <property type="component" value="Unassembled WGS sequence"/>
</dbReference>
<evidence type="ECO:0000256" key="5">
    <source>
        <dbReference type="ARBA" id="ARBA00023034"/>
    </source>
</evidence>
<feature type="transmembrane region" description="Helical" evidence="7">
    <location>
        <begin position="108"/>
        <end position="126"/>
    </location>
</feature>
<keyword evidence="7" id="KW-0325">Glycoprotein</keyword>
<dbReference type="AlphaFoldDB" id="A0A553R605"/>
<organism evidence="8 9">
    <name type="scientific">Danionella cerebrum</name>
    <dbReference type="NCBI Taxonomy" id="2873325"/>
    <lineage>
        <taxon>Eukaryota</taxon>
        <taxon>Metazoa</taxon>
        <taxon>Chordata</taxon>
        <taxon>Craniata</taxon>
        <taxon>Vertebrata</taxon>
        <taxon>Euteleostomi</taxon>
        <taxon>Actinopterygii</taxon>
        <taxon>Neopterygii</taxon>
        <taxon>Teleostei</taxon>
        <taxon>Ostariophysi</taxon>
        <taxon>Cypriniformes</taxon>
        <taxon>Danionidae</taxon>
        <taxon>Danioninae</taxon>
        <taxon>Danionella</taxon>
    </lineage>
</organism>
<dbReference type="PANTHER" id="PTHR16133:SF4">
    <property type="entry name" value="ZINC TRANSPORTER ZIP9"/>
    <property type="match status" value="1"/>
</dbReference>
<keyword evidence="3 7" id="KW-0812">Transmembrane</keyword>
<evidence type="ECO:0000256" key="4">
    <source>
        <dbReference type="ARBA" id="ARBA00022989"/>
    </source>
</evidence>
<feature type="transmembrane region" description="Helical" evidence="7">
    <location>
        <begin position="147"/>
        <end position="170"/>
    </location>
</feature>
<dbReference type="GO" id="GO:0005634">
    <property type="term" value="C:nucleus"/>
    <property type="evidence" value="ECO:0007669"/>
    <property type="project" value="UniProtKB-SubCell"/>
</dbReference>
<feature type="transmembrane region" description="Helical" evidence="7">
    <location>
        <begin position="243"/>
        <end position="265"/>
    </location>
</feature>
<evidence type="ECO:0000256" key="7">
    <source>
        <dbReference type="RuleBase" id="RU369011"/>
    </source>
</evidence>
<dbReference type="GO" id="GO:0005739">
    <property type="term" value="C:mitochondrion"/>
    <property type="evidence" value="ECO:0007669"/>
    <property type="project" value="UniProtKB-SubCell"/>
</dbReference>
<reference evidence="8 9" key="1">
    <citation type="journal article" date="2019" name="Sci. Data">
        <title>Hybrid genome assembly and annotation of Danionella translucida.</title>
        <authorList>
            <person name="Kadobianskyi M."/>
            <person name="Schulze L."/>
            <person name="Schuelke M."/>
            <person name="Judkewitz B."/>
        </authorList>
    </citation>
    <scope>NUCLEOTIDE SEQUENCE [LARGE SCALE GENOMIC DNA]</scope>
    <source>
        <strain evidence="8 9">Bolton</strain>
    </source>
</reference>
<dbReference type="GO" id="GO:0000139">
    <property type="term" value="C:Golgi membrane"/>
    <property type="evidence" value="ECO:0007669"/>
    <property type="project" value="UniProtKB-SubCell"/>
</dbReference>
<keyword evidence="7" id="KW-0813">Transport</keyword>
<accession>A0A553R605</accession>
<keyword evidence="4 7" id="KW-1133">Transmembrane helix</keyword>
<feature type="transmembrane region" description="Helical" evidence="7">
    <location>
        <begin position="176"/>
        <end position="200"/>
    </location>
</feature>
<dbReference type="GO" id="GO:0048471">
    <property type="term" value="C:perinuclear region of cytoplasm"/>
    <property type="evidence" value="ECO:0007669"/>
    <property type="project" value="UniProtKB-SubCell"/>
</dbReference>
<dbReference type="STRING" id="623744.A0A553R605"/>
<evidence type="ECO:0000256" key="2">
    <source>
        <dbReference type="ARBA" id="ARBA00004394"/>
    </source>
</evidence>
<dbReference type="EMBL" id="SRMA01025216">
    <property type="protein sequence ID" value="TRY97610.1"/>
    <property type="molecule type" value="Genomic_DNA"/>
</dbReference>
<evidence type="ECO:0000256" key="6">
    <source>
        <dbReference type="ARBA" id="ARBA00023136"/>
    </source>
</evidence>
<dbReference type="Pfam" id="PF02535">
    <property type="entry name" value="Zip"/>
    <property type="match status" value="1"/>
</dbReference>
<comment type="caution">
    <text evidence="8">The sequence shown here is derived from an EMBL/GenBank/DDBJ whole genome shotgun (WGS) entry which is preliminary data.</text>
</comment>
<dbReference type="GO" id="GO:0005886">
    <property type="term" value="C:plasma membrane"/>
    <property type="evidence" value="ECO:0007669"/>
    <property type="project" value="UniProtKB-SubCell"/>
</dbReference>
<evidence type="ECO:0000313" key="9">
    <source>
        <dbReference type="Proteomes" id="UP000316079"/>
    </source>
</evidence>
<comment type="subcellular location">
    <subcellularLocation>
        <location evidence="7">Cell membrane</location>
        <topology evidence="7">Multi-pass membrane protein</topology>
    </subcellularLocation>
    <subcellularLocation>
        <location evidence="7">Cytoplasm</location>
        <location evidence="7">Perinuclear region</location>
    </subcellularLocation>
    <subcellularLocation>
        <location evidence="1">Endomembrane system</location>
        <topology evidence="1">Multi-pass membrane protein</topology>
    </subcellularLocation>
    <subcellularLocation>
        <location evidence="2">Golgi apparatus membrane</location>
    </subcellularLocation>
    <subcellularLocation>
        <location evidence="7">Golgi apparatus</location>
        <location evidence="7">trans-Golgi network membrane</location>
    </subcellularLocation>
    <subcellularLocation>
        <location evidence="7">Mitochondrion</location>
    </subcellularLocation>
    <subcellularLocation>
        <location evidence="7">Nucleus</location>
    </subcellularLocation>
</comment>
<comment type="function">
    <text evidence="7">Transports zinc ions across cell and organelle membranes into the cytoplasm and regulates intracellular zinc homeostasis. Participates in the zinc ions efflux out of the secretory compartments. Also functions as membrane androgen receptor that mediates, through a G protein, the non-classical androgen signaling pathway, characterized by the activation of MAPK3/MAPK1 (Erk1/2) and transcription factors CREB1 or ATF1. Moreover, has dual functions as membrane-bound androgen receptor and as an androgen-dependent zinc transporter both of which are mediated through an inhibitory G protein (Gi) that mediates both MAP kinase and zinc signaling leading to the androgen-dependent apoptotic process.</text>
</comment>
<keyword evidence="5" id="KW-0333">Golgi apparatus</keyword>
<sequence length="319" mass="34401">MSCSSVVNFNHFNGKAKEQSHGRSLDCNSHFAGNVCRMFDARNYSFVDKFIRAKITVGHCAWGGATMWHCSVNHHSRGEWYCTTLKRTQNISESNSTLYQPAEKGLRPHFFIGVSLVLGFTLMFVVDQIANYCSSHEPRARMYTGNNVTATLGLLIHAAADGVALGAAAASSQVSVQIVVFFAVILHKAPAAFGLVSFLMHAGMEKKTIQKHLLAFSAAAPVTAISTYFILSASNGSSQDRLSATGIGMLFSAGTFLYVATVHVLPEINSRGRQHHSHLHHHTGSGSYHQDNGLGVTQSLTLILGAALPVLLALGMPDD</sequence>
<dbReference type="PANTHER" id="PTHR16133">
    <property type="entry name" value="SOLUTE CARRIER FAMILY 39 ZINC TRANSPORTER , MEMBER 9-RELATED"/>
    <property type="match status" value="1"/>
</dbReference>
<gene>
    <name evidence="8" type="ORF">DNTS_004745</name>
</gene>
<evidence type="ECO:0000313" key="8">
    <source>
        <dbReference type="EMBL" id="TRY97610.1"/>
    </source>
</evidence>
<dbReference type="GO" id="GO:0005385">
    <property type="term" value="F:zinc ion transmembrane transporter activity"/>
    <property type="evidence" value="ECO:0007669"/>
    <property type="project" value="UniProtKB-UniRule"/>
</dbReference>
<comment type="caution">
    <text evidence="7">Lacks conserved residue(s) required for the propagation of feature annotation.</text>
</comment>
<feature type="transmembrane region" description="Helical" evidence="7">
    <location>
        <begin position="212"/>
        <end position="231"/>
    </location>
</feature>
<protein>
    <recommendedName>
        <fullName evidence="7">Zinc transporter ZIP9</fullName>
        <shortName evidence="7">ZIP-9</shortName>
    </recommendedName>
    <alternativeName>
        <fullName evidence="7">Solute carrier family 39 member 9</fullName>
    </alternativeName>
    <alternativeName>
        <fullName evidence="7">Zrt- and Irt-like protein 9</fullName>
    </alternativeName>
</protein>
<keyword evidence="6 7" id="KW-0472">Membrane</keyword>
<dbReference type="InterPro" id="IPR045891">
    <property type="entry name" value="ZIP9"/>
</dbReference>
<proteinExistence type="inferred from homology"/>
<name>A0A553R605_9TELE</name>
<evidence type="ECO:0000256" key="3">
    <source>
        <dbReference type="ARBA" id="ARBA00022692"/>
    </source>
</evidence>
<keyword evidence="7" id="KW-0862">Zinc</keyword>
<keyword evidence="7" id="KW-0864">Zinc transport</keyword>
<keyword evidence="7" id="KW-0406">Ion transport</keyword>
<comment type="similarity">
    <text evidence="7">Belongs to the ZIP transporter (TC 2.A.5) family.</text>
</comment>
<keyword evidence="9" id="KW-1185">Reference proteome</keyword>
<evidence type="ECO:0000256" key="1">
    <source>
        <dbReference type="ARBA" id="ARBA00004127"/>
    </source>
</evidence>